<keyword evidence="12" id="KW-1185">Reference proteome</keyword>
<dbReference type="PANTHER" id="PTHR40074">
    <property type="entry name" value="O-ACETYLTRANSFERASE WECH"/>
    <property type="match status" value="1"/>
</dbReference>
<evidence type="ECO:0000256" key="5">
    <source>
        <dbReference type="ARBA" id="ARBA00022989"/>
    </source>
</evidence>
<dbReference type="Pfam" id="PF01757">
    <property type="entry name" value="Acyl_transf_3"/>
    <property type="match status" value="1"/>
</dbReference>
<feature type="transmembrane region" description="Helical" evidence="7">
    <location>
        <begin position="89"/>
        <end position="105"/>
    </location>
</feature>
<dbReference type="EMBL" id="RCCK01000011">
    <property type="protein sequence ID" value="RLJ77692.1"/>
    <property type="molecule type" value="Genomic_DNA"/>
</dbReference>
<comment type="subcellular location">
    <subcellularLocation>
        <location evidence="1">Cell membrane</location>
        <topology evidence="1">Multi-pass membrane protein</topology>
    </subcellularLocation>
</comment>
<dbReference type="GO" id="GO:0016413">
    <property type="term" value="F:O-acetyltransferase activity"/>
    <property type="evidence" value="ECO:0007669"/>
    <property type="project" value="TreeGrafter"/>
</dbReference>
<reference evidence="9 11" key="1">
    <citation type="submission" date="2018-10" db="EMBL/GenBank/DDBJ databases">
        <title>Genomic Encyclopedia of Archaeal and Bacterial Type Strains, Phase II (KMG-II): from individual species to whole genera.</title>
        <authorList>
            <person name="Goeker M."/>
        </authorList>
    </citation>
    <scope>NUCLEOTIDE SEQUENCE [LARGE SCALE GENOMIC DNA]</scope>
    <source>
        <strain evidence="9 11">DSM 19624</strain>
    </source>
</reference>
<feature type="transmembrane region" description="Helical" evidence="7">
    <location>
        <begin position="18"/>
        <end position="38"/>
    </location>
</feature>
<feature type="transmembrane region" description="Helical" evidence="7">
    <location>
        <begin position="131"/>
        <end position="156"/>
    </location>
</feature>
<comment type="caution">
    <text evidence="9">The sequence shown here is derived from an EMBL/GenBank/DDBJ whole genome shotgun (WGS) entry which is preliminary data.</text>
</comment>
<gene>
    <name evidence="9" type="ORF">BCL90_2798</name>
    <name evidence="10" type="ORF">E3V97_03425</name>
</gene>
<keyword evidence="5 7" id="KW-1133">Transmembrane helix</keyword>
<evidence type="ECO:0000313" key="10">
    <source>
        <dbReference type="EMBL" id="TFB33106.1"/>
    </source>
</evidence>
<dbReference type="EMBL" id="SOPX01000001">
    <property type="protein sequence ID" value="TFB33106.1"/>
    <property type="molecule type" value="Genomic_DNA"/>
</dbReference>
<keyword evidence="3" id="KW-1003">Cell membrane</keyword>
<feature type="transmembrane region" description="Helical" evidence="7">
    <location>
        <begin position="256"/>
        <end position="273"/>
    </location>
</feature>
<dbReference type="PANTHER" id="PTHR40074:SF2">
    <property type="entry name" value="O-ACETYLTRANSFERASE WECH"/>
    <property type="match status" value="1"/>
</dbReference>
<dbReference type="Proteomes" id="UP000297429">
    <property type="component" value="Unassembled WGS sequence"/>
</dbReference>
<feature type="transmembrane region" description="Helical" evidence="7">
    <location>
        <begin position="222"/>
        <end position="244"/>
    </location>
</feature>
<evidence type="ECO:0000256" key="6">
    <source>
        <dbReference type="ARBA" id="ARBA00023136"/>
    </source>
</evidence>
<protein>
    <submittedName>
        <fullName evidence="9">Acyltransferase-like protein</fullName>
    </submittedName>
</protein>
<proteinExistence type="inferred from homology"/>
<feature type="transmembrane region" description="Helical" evidence="7">
    <location>
        <begin position="44"/>
        <end position="68"/>
    </location>
</feature>
<dbReference type="GO" id="GO:0005886">
    <property type="term" value="C:plasma membrane"/>
    <property type="evidence" value="ECO:0007669"/>
    <property type="project" value="UniProtKB-SubCell"/>
</dbReference>
<feature type="transmembrane region" description="Helical" evidence="7">
    <location>
        <begin position="293"/>
        <end position="314"/>
    </location>
</feature>
<dbReference type="OrthoDB" id="1495770at2"/>
<dbReference type="RefSeq" id="WP_121284427.1">
    <property type="nucleotide sequence ID" value="NZ_RCCK01000011.1"/>
</dbReference>
<evidence type="ECO:0000256" key="7">
    <source>
        <dbReference type="SAM" id="Phobius"/>
    </source>
</evidence>
<dbReference type="Proteomes" id="UP000273898">
    <property type="component" value="Unassembled WGS sequence"/>
</dbReference>
<feature type="transmembrane region" description="Helical" evidence="7">
    <location>
        <begin position="190"/>
        <end position="210"/>
    </location>
</feature>
<evidence type="ECO:0000313" key="9">
    <source>
        <dbReference type="EMBL" id="RLJ77692.1"/>
    </source>
</evidence>
<keyword evidence="9" id="KW-0012">Acyltransferase</keyword>
<keyword evidence="4 7" id="KW-0812">Transmembrane</keyword>
<accession>A0A497Y4F2</accession>
<reference evidence="10 12" key="2">
    <citation type="submission" date="2019-03" db="EMBL/GenBank/DDBJ databases">
        <authorList>
            <person name="He R.-H."/>
        </authorList>
    </citation>
    <scope>NUCLEOTIDE SEQUENCE [LARGE SCALE GENOMIC DNA]</scope>
    <source>
        <strain evidence="10 12">DSM 19624</strain>
    </source>
</reference>
<keyword evidence="6 7" id="KW-0472">Membrane</keyword>
<dbReference type="GO" id="GO:0009246">
    <property type="term" value="P:enterobacterial common antigen biosynthetic process"/>
    <property type="evidence" value="ECO:0007669"/>
    <property type="project" value="TreeGrafter"/>
</dbReference>
<evidence type="ECO:0000256" key="3">
    <source>
        <dbReference type="ARBA" id="ARBA00022475"/>
    </source>
</evidence>
<dbReference type="InterPro" id="IPR002656">
    <property type="entry name" value="Acyl_transf_3_dom"/>
</dbReference>
<feature type="domain" description="Acyltransferase 3" evidence="8">
    <location>
        <begin position="11"/>
        <end position="336"/>
    </location>
</feature>
<feature type="transmembrane region" description="Helical" evidence="7">
    <location>
        <begin position="320"/>
        <end position="344"/>
    </location>
</feature>
<sequence length="356" mass="41692">MTTSKITKNYDFIDTMRFIAMIGIVMEHSSPFLGLKLITLHDQIIQTVSLQFIKFGTIVFFILAGFLIGDKFNEYTTKQYLGRRLHTTFRPWIFWVSVLIVLFYIDQSVRYFKGSEVLGFSHPLEYILNRLHFIIVETSFWFIINFMICISILLVFRKYMYNIAFGAILSVLSLFYSVNLYFHWLPTGHTTALVGFVFYLWLGVILHKYFAEFQNWVNKQSFLLISLTLLLTFVISCVETINLIQLGSNDSGNTLRFSNIIFSLVSFVFLYKYCNFSLIEKLKPRSMTFGIHLLHHILIIIFLPMILGPLHIVYATQSVWNLFFLQFAVFALIYAATYALVYYIGKSKKWKWTVGQ</sequence>
<evidence type="ECO:0000259" key="8">
    <source>
        <dbReference type="Pfam" id="PF01757"/>
    </source>
</evidence>
<evidence type="ECO:0000256" key="4">
    <source>
        <dbReference type="ARBA" id="ARBA00022692"/>
    </source>
</evidence>
<name>A0A497Y4F2_9SPHI</name>
<evidence type="ECO:0000256" key="2">
    <source>
        <dbReference type="ARBA" id="ARBA00007400"/>
    </source>
</evidence>
<organism evidence="9 11">
    <name type="scientific">Pedobacter alluvionis</name>
    <dbReference type="NCBI Taxonomy" id="475253"/>
    <lineage>
        <taxon>Bacteria</taxon>
        <taxon>Pseudomonadati</taxon>
        <taxon>Bacteroidota</taxon>
        <taxon>Sphingobacteriia</taxon>
        <taxon>Sphingobacteriales</taxon>
        <taxon>Sphingobacteriaceae</taxon>
        <taxon>Pedobacter</taxon>
    </lineage>
</organism>
<keyword evidence="9" id="KW-0808">Transferase</keyword>
<evidence type="ECO:0000256" key="1">
    <source>
        <dbReference type="ARBA" id="ARBA00004651"/>
    </source>
</evidence>
<comment type="similarity">
    <text evidence="2">Belongs to the acyltransferase 3 family.</text>
</comment>
<feature type="transmembrane region" description="Helical" evidence="7">
    <location>
        <begin position="163"/>
        <end position="184"/>
    </location>
</feature>
<evidence type="ECO:0000313" key="11">
    <source>
        <dbReference type="Proteomes" id="UP000273898"/>
    </source>
</evidence>
<evidence type="ECO:0000313" key="12">
    <source>
        <dbReference type="Proteomes" id="UP000297429"/>
    </source>
</evidence>
<dbReference type="AlphaFoldDB" id="A0A497Y4F2"/>